<comment type="similarity">
    <text evidence="4">Belongs to the WD repeat PROPPIN family.</text>
</comment>
<dbReference type="Gene3D" id="3.30.420.10">
    <property type="entry name" value="Ribonuclease H-like superfamily/Ribonuclease H"/>
    <property type="match status" value="1"/>
</dbReference>
<dbReference type="CDD" id="cd06222">
    <property type="entry name" value="RNase_H_like"/>
    <property type="match status" value="1"/>
</dbReference>
<evidence type="ECO:0000256" key="1">
    <source>
        <dbReference type="ARBA" id="ARBA00004623"/>
    </source>
</evidence>
<dbReference type="Pfam" id="PF21032">
    <property type="entry name" value="PROPPIN"/>
    <property type="match status" value="1"/>
</dbReference>
<dbReference type="AlphaFoldDB" id="M8C9Q8"/>
<dbReference type="InterPro" id="IPR036322">
    <property type="entry name" value="WD40_repeat_dom_sf"/>
</dbReference>
<organism evidence="5">
    <name type="scientific">Aegilops tauschii</name>
    <name type="common">Tausch's goatgrass</name>
    <name type="synonym">Aegilops squarrosa</name>
    <dbReference type="NCBI Taxonomy" id="37682"/>
    <lineage>
        <taxon>Eukaryota</taxon>
        <taxon>Viridiplantae</taxon>
        <taxon>Streptophyta</taxon>
        <taxon>Embryophyta</taxon>
        <taxon>Tracheophyta</taxon>
        <taxon>Spermatophyta</taxon>
        <taxon>Magnoliopsida</taxon>
        <taxon>Liliopsida</taxon>
        <taxon>Poales</taxon>
        <taxon>Poaceae</taxon>
        <taxon>BOP clade</taxon>
        <taxon>Pooideae</taxon>
        <taxon>Triticodae</taxon>
        <taxon>Triticeae</taxon>
        <taxon>Triticinae</taxon>
        <taxon>Aegilops</taxon>
    </lineage>
</organism>
<dbReference type="InterPro" id="IPR044730">
    <property type="entry name" value="RNase_H-like_dom_plant"/>
</dbReference>
<proteinExistence type="inferred from homology"/>
<dbReference type="InterPro" id="IPR001680">
    <property type="entry name" value="WD40_rpt"/>
</dbReference>
<comment type="subcellular location">
    <subcellularLocation>
        <location evidence="1">Preautophagosomal structure membrane</location>
        <topology evidence="1">Peripheral membrane protein</topology>
    </subcellularLocation>
</comment>
<evidence type="ECO:0000256" key="3">
    <source>
        <dbReference type="ARBA" id="ARBA00022737"/>
    </source>
</evidence>
<name>M8C9Q8_AEGTA</name>
<evidence type="ECO:0000313" key="5">
    <source>
        <dbReference type="EnsemblPlants" id="EMT31054"/>
    </source>
</evidence>
<dbReference type="SUPFAM" id="SSF53098">
    <property type="entry name" value="Ribonuclease H-like"/>
    <property type="match status" value="1"/>
</dbReference>
<evidence type="ECO:0000256" key="4">
    <source>
        <dbReference type="ARBA" id="ARBA00025740"/>
    </source>
</evidence>
<sequence length="541" mass="59133">MDNHGELSRWLLEWFSTADGDEREAMIQAIYGLWLARNSARDGKRIDQPHEIMELEAPEDGWVKINSDGAVHKGGSKAGGGAVLRDHNGAFLAGVCHHFPHIVEPEAAEILACKRALHVAEEINVQNVHLELDCLPVVPMINQKGINYSGAGPWIQEIKQMLALKNDYKVTWVKRTALMDLSLSPSVMASTSSTSELPDGVVLVPAPDPLVHVAFNQHGTHFVAAMATGFHVFSCHPLESGMHRRSSELKVTSAQLLTRSQLAVATRRPSAVSGAVDDHVIDFWDGMCKPKDARTNTVRSPCGAVGGFRLRGDQILVAGEGTATLFDGVHWEKEVRRRGRAGSVSVCAHGSGVACLALSRDGRLLATAGTRGTLVRIFSTADGTKLQELRRGTEGADIHCIAFSHDSKWLAVSSDKATVHVFSINDFNLTSSTLEEDHASNDILAAPLVLPSSPAPATTNQSSSRMSFLKGYLPTYFSSKWSFAQFRIPNAWTKCSVAFDRRHPNTITIVCMDKRFYRCEFDPVKGGDMVPGVYHENFMDL</sequence>
<dbReference type="EnsemblPlants" id="EMT31054">
    <property type="protein sequence ID" value="EMT31054"/>
    <property type="gene ID" value="F775_21998"/>
</dbReference>
<protein>
    <submittedName>
        <fullName evidence="5">WD repeat domain phosphoinositide-interacting protein 3</fullName>
    </submittedName>
</protein>
<dbReference type="PANTHER" id="PTHR11227">
    <property type="entry name" value="WD-REPEAT PROTEIN INTERACTING WITH PHOSPHOINOSIDES WIPI -RELATED"/>
    <property type="match status" value="1"/>
</dbReference>
<dbReference type="SUPFAM" id="SSF50978">
    <property type="entry name" value="WD40 repeat-like"/>
    <property type="match status" value="1"/>
</dbReference>
<dbReference type="InterPro" id="IPR048720">
    <property type="entry name" value="PROPPIN"/>
</dbReference>
<keyword evidence="3" id="KW-0677">Repeat</keyword>
<dbReference type="Pfam" id="PF13456">
    <property type="entry name" value="RVT_3"/>
    <property type="match status" value="1"/>
</dbReference>
<dbReference type="Gene3D" id="2.130.10.10">
    <property type="entry name" value="YVTN repeat-like/Quinoprotein amine dehydrogenase"/>
    <property type="match status" value="1"/>
</dbReference>
<evidence type="ECO:0000256" key="2">
    <source>
        <dbReference type="ARBA" id="ARBA00022574"/>
    </source>
</evidence>
<dbReference type="ExpressionAtlas" id="M8C9Q8">
    <property type="expression patterns" value="baseline"/>
</dbReference>
<dbReference type="InterPro" id="IPR015943">
    <property type="entry name" value="WD40/YVTN_repeat-like_dom_sf"/>
</dbReference>
<dbReference type="GO" id="GO:0004523">
    <property type="term" value="F:RNA-DNA hybrid ribonuclease activity"/>
    <property type="evidence" value="ECO:0007669"/>
    <property type="project" value="InterPro"/>
</dbReference>
<dbReference type="SMART" id="SM00320">
    <property type="entry name" value="WD40"/>
    <property type="match status" value="2"/>
</dbReference>
<dbReference type="InterPro" id="IPR002156">
    <property type="entry name" value="RNaseH_domain"/>
</dbReference>
<dbReference type="GO" id="GO:0003676">
    <property type="term" value="F:nucleic acid binding"/>
    <property type="evidence" value="ECO:0007669"/>
    <property type="project" value="InterPro"/>
</dbReference>
<reference evidence="5" key="1">
    <citation type="submission" date="2015-06" db="UniProtKB">
        <authorList>
            <consortium name="EnsemblPlants"/>
        </authorList>
    </citation>
    <scope>IDENTIFICATION</scope>
</reference>
<keyword evidence="2" id="KW-0853">WD repeat</keyword>
<accession>M8C9Q8</accession>
<dbReference type="InterPro" id="IPR036397">
    <property type="entry name" value="RNaseH_sf"/>
</dbReference>
<dbReference type="GO" id="GO:0034045">
    <property type="term" value="C:phagophore assembly site membrane"/>
    <property type="evidence" value="ECO:0007669"/>
    <property type="project" value="UniProtKB-SubCell"/>
</dbReference>
<dbReference type="InterPro" id="IPR012337">
    <property type="entry name" value="RNaseH-like_sf"/>
</dbReference>